<keyword evidence="9" id="KW-0418">Kinase</keyword>
<dbReference type="SUPFAM" id="SSF144232">
    <property type="entry name" value="HIT/MYND zinc finger-like"/>
    <property type="match status" value="1"/>
</dbReference>
<protein>
    <recommendedName>
        <fullName evidence="15">phytol kinase</fullName>
        <ecNumber evidence="15">2.7.1.182</ecNumber>
    </recommendedName>
</protein>
<dbReference type="AlphaFoldDB" id="A0A836BTQ5"/>
<keyword evidence="4" id="KW-0934">Plastid</keyword>
<dbReference type="GO" id="GO:0010276">
    <property type="term" value="F:phytol kinase activity"/>
    <property type="evidence" value="ECO:0007669"/>
    <property type="project" value="UniProtKB-EC"/>
</dbReference>
<keyword evidence="6" id="KW-0812">Transmembrane</keyword>
<evidence type="ECO:0000256" key="8">
    <source>
        <dbReference type="ARBA" id="ARBA00022771"/>
    </source>
</evidence>
<comment type="subcellular location">
    <subcellularLocation>
        <location evidence="1">Plastid</location>
        <location evidence="1">Chloroplast membrane</location>
        <topology evidence="1">Multi-pass membrane protein</topology>
    </subcellularLocation>
</comment>
<comment type="pathway">
    <text evidence="14">Cofactor biosynthesis; tocopherol biosynthesis.</text>
</comment>
<keyword evidence="5" id="KW-0808">Transferase</keyword>
<dbReference type="PANTHER" id="PTHR32523">
    <property type="entry name" value="PHYTOL KINASE 1, CHLOROPLASTIC"/>
    <property type="match status" value="1"/>
</dbReference>
<evidence type="ECO:0000256" key="13">
    <source>
        <dbReference type="ARBA" id="ARBA00023136"/>
    </source>
</evidence>
<evidence type="ECO:0000256" key="17">
    <source>
        <dbReference type="PROSITE-ProRule" id="PRU00134"/>
    </source>
</evidence>
<keyword evidence="12" id="KW-1133">Transmembrane helix</keyword>
<keyword evidence="20" id="KW-1185">Reference proteome</keyword>
<dbReference type="GO" id="GO:0008270">
    <property type="term" value="F:zinc ion binding"/>
    <property type="evidence" value="ECO:0007669"/>
    <property type="project" value="UniProtKB-KW"/>
</dbReference>
<dbReference type="Proteomes" id="UP000612055">
    <property type="component" value="Unassembled WGS sequence"/>
</dbReference>
<organism evidence="19 20">
    <name type="scientific">Edaphochlamys debaryana</name>
    <dbReference type="NCBI Taxonomy" id="47281"/>
    <lineage>
        <taxon>Eukaryota</taxon>
        <taxon>Viridiplantae</taxon>
        <taxon>Chlorophyta</taxon>
        <taxon>core chlorophytes</taxon>
        <taxon>Chlorophyceae</taxon>
        <taxon>CS clade</taxon>
        <taxon>Chlamydomonadales</taxon>
        <taxon>Chlamydomonadales incertae sedis</taxon>
        <taxon>Edaphochlamys</taxon>
    </lineage>
</organism>
<comment type="similarity">
    <text evidence="2">Belongs to the polyprenol kinase family.</text>
</comment>
<dbReference type="Gene3D" id="6.10.140.2220">
    <property type="match status" value="1"/>
</dbReference>
<evidence type="ECO:0000256" key="7">
    <source>
        <dbReference type="ARBA" id="ARBA00022723"/>
    </source>
</evidence>
<reference evidence="19" key="1">
    <citation type="journal article" date="2020" name="bioRxiv">
        <title>Comparative genomics of Chlamydomonas.</title>
        <authorList>
            <person name="Craig R.J."/>
            <person name="Hasan A.R."/>
            <person name="Ness R.W."/>
            <person name="Keightley P.D."/>
        </authorList>
    </citation>
    <scope>NUCLEOTIDE SEQUENCE</scope>
    <source>
        <strain evidence="19">CCAP 11/70</strain>
    </source>
</reference>
<keyword evidence="10" id="KW-0862">Zinc</keyword>
<keyword evidence="7" id="KW-0479">Metal-binding</keyword>
<dbReference type="InterPro" id="IPR039606">
    <property type="entry name" value="Phytol/farnesol_kinase"/>
</dbReference>
<evidence type="ECO:0000313" key="19">
    <source>
        <dbReference type="EMBL" id="KAG2487089.1"/>
    </source>
</evidence>
<proteinExistence type="inferred from homology"/>
<evidence type="ECO:0000256" key="1">
    <source>
        <dbReference type="ARBA" id="ARBA00004508"/>
    </source>
</evidence>
<evidence type="ECO:0000256" key="14">
    <source>
        <dbReference type="ARBA" id="ARBA00024015"/>
    </source>
</evidence>
<keyword evidence="3" id="KW-0150">Chloroplast</keyword>
<evidence type="ECO:0000256" key="12">
    <source>
        <dbReference type="ARBA" id="ARBA00022989"/>
    </source>
</evidence>
<evidence type="ECO:0000256" key="5">
    <source>
        <dbReference type="ARBA" id="ARBA00022679"/>
    </source>
</evidence>
<evidence type="ECO:0000256" key="10">
    <source>
        <dbReference type="ARBA" id="ARBA00022833"/>
    </source>
</evidence>
<dbReference type="PROSITE" id="PS50865">
    <property type="entry name" value="ZF_MYND_2"/>
    <property type="match status" value="1"/>
</dbReference>
<evidence type="ECO:0000313" key="20">
    <source>
        <dbReference type="Proteomes" id="UP000612055"/>
    </source>
</evidence>
<evidence type="ECO:0000259" key="18">
    <source>
        <dbReference type="PROSITE" id="PS50865"/>
    </source>
</evidence>
<dbReference type="EMBL" id="JAEHOE010000102">
    <property type="protein sequence ID" value="KAG2487089.1"/>
    <property type="molecule type" value="Genomic_DNA"/>
</dbReference>
<keyword evidence="13" id="KW-0472">Membrane</keyword>
<dbReference type="Pfam" id="PF01753">
    <property type="entry name" value="zf-MYND"/>
    <property type="match status" value="1"/>
</dbReference>
<comment type="catalytic activity">
    <reaction evidence="16">
        <text>phytol + CTP = phytyl phosphate + CDP + H(+)</text>
        <dbReference type="Rhea" id="RHEA:38055"/>
        <dbReference type="ChEBI" id="CHEBI:15378"/>
        <dbReference type="ChEBI" id="CHEBI:17327"/>
        <dbReference type="ChEBI" id="CHEBI:37563"/>
        <dbReference type="ChEBI" id="CHEBI:58069"/>
        <dbReference type="ChEBI" id="CHEBI:75483"/>
        <dbReference type="EC" id="2.7.1.182"/>
    </reaction>
</comment>
<name>A0A836BTQ5_9CHLO</name>
<feature type="domain" description="MYND-type" evidence="18">
    <location>
        <begin position="810"/>
        <end position="855"/>
    </location>
</feature>
<keyword evidence="8 17" id="KW-0863">Zinc-finger</keyword>
<evidence type="ECO:0000256" key="16">
    <source>
        <dbReference type="ARBA" id="ARBA00048889"/>
    </source>
</evidence>
<dbReference type="GO" id="GO:0016020">
    <property type="term" value="C:membrane"/>
    <property type="evidence" value="ECO:0007669"/>
    <property type="project" value="UniProtKB-SubCell"/>
</dbReference>
<comment type="caution">
    <text evidence="19">The sequence shown here is derived from an EMBL/GenBank/DDBJ whole genome shotgun (WGS) entry which is preliminary data.</text>
</comment>
<dbReference type="EC" id="2.7.1.182" evidence="15"/>
<sequence length="862" mass="90270">MANRLDGKPAGKSALQKDATDLELLRGGLRGPDGGELAASLLLEEKLKVALLQLVAAAVRVELPSGVARESREDVLIGVACRALELCTSLFEALLQSPAPVTAIAAFALLLLRMQTLKAGARQLAAAADRLAQGGEAGALAAKRDQTTVRSWAVAVLCANANLTYELHTTTMLCMDGALASTLQASLLDSGIVEHAARLLLLLPREVPHGTSSGVNNVNSTLSALQHVVMRMAAASGPSRAGCMPVSTNSTSVLGGRWSRTAVLAIGLPATAADDANSFGLPPQPLQLHCVGLTDTTLLTWALINAVHADRQSSDPIMSRRAAVEVLMRVGCFAVAYGNQEAGRAAVGDMLALVYNDQPGLPEGRDDAEAVHCWYLFWSVVWSRPSRIDITWYGPTLGKLLDRLEVGNTDAAAQDMERLVRLAGECPSGSEARLLVFISQRQGGLDWLYLVLAYAEAPRAAALMASLAKLLRRAPPQDLLLAADPAVPNRQPGLGAACHAAAMRALAAADRLLPLPAAEAAQGDTGTGAAAEGQPSFRPALHTVCYAAVQLLPELSRLWREAAPLAASFRGTADGSASSTPAGTAEGVPTRAAAAAPAQAALRARSALCSHVLFGDGALYRWAHMLTLASLPAALGAAEWQHKMIEPAAWRSFLAERVAVVPMLGVPLRLLEVLGTEPLPKSKVSALKALGEACCIVATAFAEEVMPRPGGAVGTCLYWPWPPQALRLLTQHLEAGAAATAAADGDDGPVRDPPVGERVRALAAALERRDIEGVRELQISADLRAFTDVQVLLGVARLSEVRALLPACANPACANLAGDSEAALKLQQCGRCGRASYCCRDCQMAHWRAGHKAVRVAASVSS</sequence>
<dbReference type="InterPro" id="IPR002893">
    <property type="entry name" value="Znf_MYND"/>
</dbReference>
<keyword evidence="11" id="KW-0809">Transit peptide</keyword>
<evidence type="ECO:0000256" key="15">
    <source>
        <dbReference type="ARBA" id="ARBA00039024"/>
    </source>
</evidence>
<gene>
    <name evidence="19" type="ORF">HYH03_014333</name>
</gene>
<dbReference type="OrthoDB" id="537437at2759"/>
<evidence type="ECO:0000256" key="9">
    <source>
        <dbReference type="ARBA" id="ARBA00022777"/>
    </source>
</evidence>
<evidence type="ECO:0000256" key="2">
    <source>
        <dbReference type="ARBA" id="ARBA00010794"/>
    </source>
</evidence>
<evidence type="ECO:0000256" key="11">
    <source>
        <dbReference type="ARBA" id="ARBA00022946"/>
    </source>
</evidence>
<evidence type="ECO:0000256" key="4">
    <source>
        <dbReference type="ARBA" id="ARBA00022640"/>
    </source>
</evidence>
<dbReference type="GO" id="GO:0009507">
    <property type="term" value="C:chloroplast"/>
    <property type="evidence" value="ECO:0007669"/>
    <property type="project" value="UniProtKB-SubCell"/>
</dbReference>
<evidence type="ECO:0000256" key="3">
    <source>
        <dbReference type="ARBA" id="ARBA00022528"/>
    </source>
</evidence>
<accession>A0A836BTQ5</accession>
<dbReference type="PANTHER" id="PTHR32523:SF8">
    <property type="entry name" value="DOLICHOL KINASE"/>
    <property type="match status" value="1"/>
</dbReference>
<evidence type="ECO:0000256" key="6">
    <source>
        <dbReference type="ARBA" id="ARBA00022692"/>
    </source>
</evidence>